<keyword evidence="5 10" id="KW-0812">Transmembrane</keyword>
<dbReference type="PATRIC" id="fig|1620.3.peg.410"/>
<accession>A0A0R2JHX4</accession>
<feature type="transmembrane region" description="Helical" evidence="10">
    <location>
        <begin position="319"/>
        <end position="337"/>
    </location>
</feature>
<dbReference type="InterPro" id="IPR024024">
    <property type="entry name" value="DltB"/>
</dbReference>
<evidence type="ECO:0000256" key="9">
    <source>
        <dbReference type="PIRNR" id="PIRNR016636"/>
    </source>
</evidence>
<keyword evidence="3 9" id="KW-1003">Cell membrane</keyword>
<dbReference type="PIRSF" id="PIRSF500216">
    <property type="entry name" value="DltB"/>
    <property type="match status" value="1"/>
</dbReference>
<keyword evidence="4 9" id="KW-0808">Transferase</keyword>
<feature type="transmembrane region" description="Helical" evidence="10">
    <location>
        <begin position="382"/>
        <end position="408"/>
    </location>
</feature>
<gene>
    <name evidence="11" type="ORF">IV67_GL000405</name>
</gene>
<dbReference type="GO" id="GO:0005886">
    <property type="term" value="C:plasma membrane"/>
    <property type="evidence" value="ECO:0007669"/>
    <property type="project" value="UniProtKB-SubCell"/>
</dbReference>
<dbReference type="InterPro" id="IPR051085">
    <property type="entry name" value="MB_O-acyltransferase"/>
</dbReference>
<dbReference type="AlphaFoldDB" id="A0A0R2JHX4"/>
<name>A0A0R2JHX4_9LACO</name>
<evidence type="ECO:0000256" key="4">
    <source>
        <dbReference type="ARBA" id="ARBA00022679"/>
    </source>
</evidence>
<feature type="transmembrane region" description="Helical" evidence="10">
    <location>
        <begin position="195"/>
        <end position="219"/>
    </location>
</feature>
<sequence>MTQWLENLPNWQPYGDPTYFGYLLLGLIPIVIGLLYGRRFQVYEALFSFTFILLMFSGSKWVQFYALIGYIVWQLMLIFGYQHYRKKADQGWVFYSAIFLSILPLILVKIHPVFNHGKMSIIGFLGISYLTFKVVAMLMEMRDDVLKDLRVWPVTRFLLFMPTLSSGPIDRYRRFEADYTTAPERSVYLDYLQSATWNIMLGFFYKFIVAYYINLYLLIPFKHAALSQGGLFNLPTIGVMYAYGFYLFFDFAGYSLFAIAISKFMGINTPINFNKPFLAKNLKEFWNRWHMTLSFWFRDYVFMRFVLMMTRHKVFKNRNVTAGVAYMVNMLLMGFWHGLTWFYILYGFLHALGLIVNDWWLRQKKQKNRARKKAGLEPLPSNWFTNAVAIFITFNFTMFTFLVFSGFLNQLWHH</sequence>
<dbReference type="InterPro" id="IPR024194">
    <property type="entry name" value="Ac/AlaTfrase_AlgI/DltB"/>
</dbReference>
<dbReference type="STRING" id="1620.IV67_GL000405"/>
<dbReference type="RefSeq" id="WP_057787683.1">
    <property type="nucleotide sequence ID" value="NZ_JQCD01000024.1"/>
</dbReference>
<evidence type="ECO:0000256" key="1">
    <source>
        <dbReference type="ARBA" id="ARBA00004651"/>
    </source>
</evidence>
<dbReference type="UniPathway" id="UPA00556"/>
<keyword evidence="12" id="KW-1185">Reference proteome</keyword>
<organism evidence="11 12">
    <name type="scientific">Weissella minor</name>
    <dbReference type="NCBI Taxonomy" id="1620"/>
    <lineage>
        <taxon>Bacteria</taxon>
        <taxon>Bacillati</taxon>
        <taxon>Bacillota</taxon>
        <taxon>Bacilli</taxon>
        <taxon>Lactobacillales</taxon>
        <taxon>Lactobacillaceae</taxon>
        <taxon>Weissella</taxon>
    </lineage>
</organism>
<dbReference type="PIRSF" id="PIRSF016636">
    <property type="entry name" value="AlgI_DltB"/>
    <property type="match status" value="1"/>
</dbReference>
<keyword evidence="8 9" id="KW-0012">Acyltransferase</keyword>
<feature type="transmembrane region" description="Helical" evidence="10">
    <location>
        <begin position="240"/>
        <end position="265"/>
    </location>
</feature>
<evidence type="ECO:0000256" key="2">
    <source>
        <dbReference type="ARBA" id="ARBA00010323"/>
    </source>
</evidence>
<dbReference type="GO" id="GO:0016746">
    <property type="term" value="F:acyltransferase activity"/>
    <property type="evidence" value="ECO:0007669"/>
    <property type="project" value="UniProtKB-KW"/>
</dbReference>
<protein>
    <recommendedName>
        <fullName evidence="9">Teichoic acid D-alanyltransferase</fullName>
        <ecNumber evidence="9">2.3.1.-</ecNumber>
    </recommendedName>
</protein>
<keyword evidence="7 9" id="KW-0472">Membrane</keyword>
<comment type="caution">
    <text evidence="11">The sequence shown here is derived from an EMBL/GenBank/DDBJ whole genome shotgun (WGS) entry which is preliminary data.</text>
</comment>
<evidence type="ECO:0000256" key="6">
    <source>
        <dbReference type="ARBA" id="ARBA00022989"/>
    </source>
</evidence>
<dbReference type="Pfam" id="PF03062">
    <property type="entry name" value="MBOAT"/>
    <property type="match status" value="1"/>
</dbReference>
<evidence type="ECO:0000256" key="3">
    <source>
        <dbReference type="ARBA" id="ARBA00022475"/>
    </source>
</evidence>
<evidence type="ECO:0000313" key="12">
    <source>
        <dbReference type="Proteomes" id="UP000051673"/>
    </source>
</evidence>
<dbReference type="Proteomes" id="UP000051673">
    <property type="component" value="Unassembled WGS sequence"/>
</dbReference>
<dbReference type="InterPro" id="IPR004299">
    <property type="entry name" value="MBOAT_fam"/>
</dbReference>
<reference evidence="11 12" key="1">
    <citation type="journal article" date="2015" name="Genome Announc.">
        <title>Expanding the biotechnology potential of lactobacilli through comparative genomics of 213 strains and associated genera.</title>
        <authorList>
            <person name="Sun Z."/>
            <person name="Harris H.M."/>
            <person name="McCann A."/>
            <person name="Guo C."/>
            <person name="Argimon S."/>
            <person name="Zhang W."/>
            <person name="Yang X."/>
            <person name="Jeffery I.B."/>
            <person name="Cooney J.C."/>
            <person name="Kagawa T.F."/>
            <person name="Liu W."/>
            <person name="Song Y."/>
            <person name="Salvetti E."/>
            <person name="Wrobel A."/>
            <person name="Rasinkangas P."/>
            <person name="Parkhill J."/>
            <person name="Rea M.C."/>
            <person name="O'Sullivan O."/>
            <person name="Ritari J."/>
            <person name="Douillard F.P."/>
            <person name="Paul Ross R."/>
            <person name="Yang R."/>
            <person name="Briner A.E."/>
            <person name="Felis G.E."/>
            <person name="de Vos W.M."/>
            <person name="Barrangou R."/>
            <person name="Klaenhammer T.R."/>
            <person name="Caufield P.W."/>
            <person name="Cui Y."/>
            <person name="Zhang H."/>
            <person name="O'Toole P.W."/>
        </authorList>
    </citation>
    <scope>NUCLEOTIDE SEQUENCE [LARGE SCALE GENOMIC DNA]</scope>
    <source>
        <strain evidence="11 12">DSM 20014</strain>
    </source>
</reference>
<dbReference type="EC" id="2.3.1.-" evidence="9"/>
<evidence type="ECO:0000256" key="5">
    <source>
        <dbReference type="ARBA" id="ARBA00022692"/>
    </source>
</evidence>
<proteinExistence type="inferred from homology"/>
<feature type="transmembrane region" description="Helical" evidence="10">
    <location>
        <begin position="343"/>
        <end position="361"/>
    </location>
</feature>
<evidence type="ECO:0000313" key="11">
    <source>
        <dbReference type="EMBL" id="KRN76895.1"/>
    </source>
</evidence>
<feature type="transmembrane region" description="Helical" evidence="10">
    <location>
        <begin position="93"/>
        <end position="114"/>
    </location>
</feature>
<feature type="transmembrane region" description="Helical" evidence="10">
    <location>
        <begin position="64"/>
        <end position="81"/>
    </location>
</feature>
<keyword evidence="6 10" id="KW-1133">Transmembrane helix</keyword>
<dbReference type="EMBL" id="JQCD01000024">
    <property type="protein sequence ID" value="KRN76895.1"/>
    <property type="molecule type" value="Genomic_DNA"/>
</dbReference>
<comment type="similarity">
    <text evidence="2 9">Belongs to the membrane-bound acyltransferase family.</text>
</comment>
<feature type="transmembrane region" description="Helical" evidence="10">
    <location>
        <begin position="120"/>
        <end position="139"/>
    </location>
</feature>
<dbReference type="PANTHER" id="PTHR13285:SF23">
    <property type="entry name" value="TEICHOIC ACID D-ALANYLTRANSFERASE"/>
    <property type="match status" value="1"/>
</dbReference>
<feature type="transmembrane region" description="Helical" evidence="10">
    <location>
        <begin position="20"/>
        <end position="37"/>
    </location>
</feature>
<evidence type="ECO:0000256" key="10">
    <source>
        <dbReference type="SAM" id="Phobius"/>
    </source>
</evidence>
<dbReference type="PANTHER" id="PTHR13285">
    <property type="entry name" value="ACYLTRANSFERASE"/>
    <property type="match status" value="1"/>
</dbReference>
<dbReference type="GO" id="GO:0070395">
    <property type="term" value="P:lipoteichoic acid biosynthetic process"/>
    <property type="evidence" value="ECO:0007669"/>
    <property type="project" value="UniProtKB-UniRule"/>
</dbReference>
<evidence type="ECO:0000256" key="7">
    <source>
        <dbReference type="ARBA" id="ARBA00023136"/>
    </source>
</evidence>
<comment type="pathway">
    <text evidence="9">Cell wall biogenesis; lipoteichoic acid biosynthesis.</text>
</comment>
<dbReference type="NCBIfam" id="TIGR04091">
    <property type="entry name" value="LTA_dltB"/>
    <property type="match status" value="1"/>
</dbReference>
<comment type="subcellular location">
    <subcellularLocation>
        <location evidence="1">Cell membrane</location>
        <topology evidence="1">Multi-pass membrane protein</topology>
    </subcellularLocation>
</comment>
<evidence type="ECO:0000256" key="8">
    <source>
        <dbReference type="ARBA" id="ARBA00023315"/>
    </source>
</evidence>
<comment type="function">
    <text evidence="9">O-acyltransferase that catalyzes D-alanylation of both teichoic acid and lipoteichoic acid (LTA). D-alanylation of LTA plays an important role in modulating the properties of the cell wall in Gram-positive bacteria, influencing the net charge of the cell wall. Catalyzes D-alanylation from DltC carrier protein.</text>
</comment>
<dbReference type="OrthoDB" id="9805788at2"/>